<dbReference type="InterPro" id="IPR017896">
    <property type="entry name" value="4Fe4S_Fe-S-bd"/>
</dbReference>
<dbReference type="PROSITE" id="PS00198">
    <property type="entry name" value="4FE4S_FER_1"/>
    <property type="match status" value="1"/>
</dbReference>
<keyword evidence="3" id="KW-0411">Iron-sulfur</keyword>
<keyword evidence="1" id="KW-0479">Metal-binding</keyword>
<dbReference type="eggNOG" id="COG2768">
    <property type="taxonomic scope" value="Bacteria"/>
</dbReference>
<accession>A5CYX0</accession>
<dbReference type="InterPro" id="IPR007160">
    <property type="entry name" value="DUF362"/>
</dbReference>
<dbReference type="PROSITE" id="PS51379">
    <property type="entry name" value="4FE4S_FER_2"/>
    <property type="match status" value="2"/>
</dbReference>
<dbReference type="AlphaFoldDB" id="A5CYX0"/>
<keyword evidence="2" id="KW-0408">Iron</keyword>
<dbReference type="InterPro" id="IPR017900">
    <property type="entry name" value="4Fe4S_Fe_S_CS"/>
</dbReference>
<reference evidence="6" key="1">
    <citation type="journal article" date="2008" name="Genome Res.">
        <title>The genome of Pelotomaculum thermopropionicum reveals niche-associated evolution in anaerobic microbiota.</title>
        <authorList>
            <person name="Kosaka T."/>
            <person name="Kato S."/>
            <person name="Shimoyama T."/>
            <person name="Ishii S."/>
            <person name="Abe T."/>
            <person name="Watanabe K."/>
        </authorList>
    </citation>
    <scope>NUCLEOTIDE SEQUENCE [LARGE SCALE GENOMIC DNA]</scope>
    <source>
        <strain evidence="6">DSM 13744 / JCM 10971 / SI</strain>
    </source>
</reference>
<dbReference type="Gene3D" id="3.30.70.20">
    <property type="match status" value="1"/>
</dbReference>
<gene>
    <name evidence="5" type="ordered locus">PTH_2636</name>
</gene>
<evidence type="ECO:0000259" key="4">
    <source>
        <dbReference type="PROSITE" id="PS51379"/>
    </source>
</evidence>
<evidence type="ECO:0000313" key="5">
    <source>
        <dbReference type="EMBL" id="BAF60817.1"/>
    </source>
</evidence>
<dbReference type="Proteomes" id="UP000006556">
    <property type="component" value="Chromosome"/>
</dbReference>
<protein>
    <submittedName>
        <fullName evidence="5">Uncharacterized Fe-S center protein</fullName>
    </submittedName>
</protein>
<evidence type="ECO:0000256" key="3">
    <source>
        <dbReference type="ARBA" id="ARBA00023014"/>
    </source>
</evidence>
<dbReference type="GO" id="GO:0046872">
    <property type="term" value="F:metal ion binding"/>
    <property type="evidence" value="ECO:0007669"/>
    <property type="project" value="UniProtKB-KW"/>
</dbReference>
<organism evidence="5 6">
    <name type="scientific">Pelotomaculum thermopropionicum (strain DSM 13744 / JCM 10971 / SI)</name>
    <dbReference type="NCBI Taxonomy" id="370438"/>
    <lineage>
        <taxon>Bacteria</taxon>
        <taxon>Bacillati</taxon>
        <taxon>Bacillota</taxon>
        <taxon>Clostridia</taxon>
        <taxon>Eubacteriales</taxon>
        <taxon>Desulfotomaculaceae</taxon>
        <taxon>Pelotomaculum</taxon>
    </lineage>
</organism>
<dbReference type="HOGENOM" id="CLU_046240_0_0_9"/>
<dbReference type="EMBL" id="AP009389">
    <property type="protein sequence ID" value="BAF60817.1"/>
    <property type="molecule type" value="Genomic_DNA"/>
</dbReference>
<dbReference type="KEGG" id="pth:PTH_2636"/>
<proteinExistence type="predicted"/>
<sequence>MSDVFMVSARAAGVEDNYIGKIGLLLSAPGFAGMIPQGKNEYTVIKGNFSQVGYTRHIRPVLMRAVVEKVREFGGTPVITDTSGFFPKGRYSGDQWYTAAEMMGYSELALGCERVIANGYEGNDGEFVSTGGVELGGVEVARAVREAACIVMVSHLTAHPQAGMSGALLNLGVECLNNAGKARIYQGLKPGRDELACRSCGICADYCQWEALQYANGLLSYDESACSGCGFCLLVCPHKARRLSRDDTAAFQRRVAESAAAIVKTLKKKIIFINFLIDIVPQPYRFPWSDGPFVPDLGFLASTDPVAVDSLSMELIARAPGIPGSAAEDAGALAGGVEKFKALTGADPAVMLGHAEMLGLGSRDFEIYLAGR</sequence>
<name>A5CYX0_PELTS</name>
<dbReference type="GO" id="GO:0051536">
    <property type="term" value="F:iron-sulfur cluster binding"/>
    <property type="evidence" value="ECO:0007669"/>
    <property type="project" value="UniProtKB-KW"/>
</dbReference>
<evidence type="ECO:0000256" key="1">
    <source>
        <dbReference type="ARBA" id="ARBA00022723"/>
    </source>
</evidence>
<evidence type="ECO:0000256" key="2">
    <source>
        <dbReference type="ARBA" id="ARBA00023004"/>
    </source>
</evidence>
<dbReference type="SUPFAM" id="SSF54862">
    <property type="entry name" value="4Fe-4S ferredoxins"/>
    <property type="match status" value="1"/>
</dbReference>
<keyword evidence="6" id="KW-1185">Reference proteome</keyword>
<evidence type="ECO:0000313" key="6">
    <source>
        <dbReference type="Proteomes" id="UP000006556"/>
    </source>
</evidence>
<feature type="domain" description="4Fe-4S ferredoxin-type" evidence="4">
    <location>
        <begin position="217"/>
        <end position="246"/>
    </location>
</feature>
<dbReference type="Pfam" id="PF04015">
    <property type="entry name" value="DUF362"/>
    <property type="match status" value="1"/>
</dbReference>
<dbReference type="STRING" id="370438.PTH_2636"/>
<feature type="domain" description="4Fe-4S ferredoxin-type" evidence="4">
    <location>
        <begin position="188"/>
        <end position="216"/>
    </location>
</feature>